<dbReference type="PIRSF" id="PIRSF005956">
    <property type="entry name" value="BtpA"/>
    <property type="match status" value="1"/>
</dbReference>
<dbReference type="InterPro" id="IPR005137">
    <property type="entry name" value="BtpA"/>
</dbReference>
<dbReference type="Pfam" id="PF03437">
    <property type="entry name" value="BtpA"/>
    <property type="match status" value="1"/>
</dbReference>
<accession>A0A0M2NJE0</accession>
<gene>
    <name evidence="2" type="ORF">CHK_2013</name>
</gene>
<dbReference type="PATRIC" id="fig|270498.16.peg.1529"/>
<dbReference type="EMBL" id="LAYJ01000105">
    <property type="protein sequence ID" value="KKI50547.1"/>
    <property type="molecule type" value="Genomic_DNA"/>
</dbReference>
<dbReference type="Proteomes" id="UP000034076">
    <property type="component" value="Unassembled WGS sequence"/>
</dbReference>
<dbReference type="RefSeq" id="WP_046443857.1">
    <property type="nucleotide sequence ID" value="NZ_CAUERS010000151.1"/>
</dbReference>
<keyword evidence="3" id="KW-1185">Reference proteome</keyword>
<reference evidence="2 3" key="1">
    <citation type="submission" date="2015-04" db="EMBL/GenBank/DDBJ databases">
        <title>Draft genome sequence of bacteremic isolate Catabacter hongkongensis type strain HKU16T.</title>
        <authorList>
            <person name="Lau S.K."/>
            <person name="Teng J.L."/>
            <person name="Huang Y."/>
            <person name="Curreem S.O."/>
            <person name="Tsui S.K."/>
            <person name="Woo P.C."/>
        </authorList>
    </citation>
    <scope>NUCLEOTIDE SEQUENCE [LARGE SCALE GENOMIC DNA]</scope>
    <source>
        <strain evidence="2 3">HKU16</strain>
    </source>
</reference>
<evidence type="ECO:0008006" key="4">
    <source>
        <dbReference type="Google" id="ProtNLM"/>
    </source>
</evidence>
<dbReference type="Gene3D" id="3.20.20.70">
    <property type="entry name" value="Aldolase class I"/>
    <property type="match status" value="1"/>
</dbReference>
<dbReference type="PANTHER" id="PTHR21381:SF3">
    <property type="entry name" value="SGC REGION PROTEIN SGCQ-RELATED"/>
    <property type="match status" value="1"/>
</dbReference>
<sequence length="278" mass="30774">MGQDLKSIFTYEKPIIGMVHLRPLPGSPMYDKKNMCMQQIIDTAVQEARLLEEGGVDGLQIENIWDYPYVKGEDISDETIAAMTAAAVNVKQNVKIPIGVNCHLNGAQQALAIAVAAEARWIRVFEWVNAYVSHAGILEGVGGRLSRRRTALDARDDVLFLCDVNVKHGSHFIISDRTLAEQANDAVTEGAEALIVTGFETGIAPTPEKVREFSEHVDVPVFLGSGTTKENVRELLKYSDGAIVGSYFKEANHWKNPVSLERTKGFMEQVWSMRNEKA</sequence>
<dbReference type="NCBIfam" id="TIGR00259">
    <property type="entry name" value="thylakoid_BtpA"/>
    <property type="match status" value="1"/>
</dbReference>
<protein>
    <recommendedName>
        <fullName evidence="4">BtpA family membrane complex biogenesis protein</fullName>
    </recommendedName>
</protein>
<dbReference type="InterPro" id="IPR011060">
    <property type="entry name" value="RibuloseP-bd_barrel"/>
</dbReference>
<organism evidence="2 3">
    <name type="scientific">Christensenella hongkongensis</name>
    <dbReference type="NCBI Taxonomy" id="270498"/>
    <lineage>
        <taxon>Bacteria</taxon>
        <taxon>Bacillati</taxon>
        <taxon>Bacillota</taxon>
        <taxon>Clostridia</taxon>
        <taxon>Christensenellales</taxon>
        <taxon>Christensenellaceae</taxon>
        <taxon>Christensenella</taxon>
    </lineage>
</organism>
<dbReference type="STRING" id="270498.CHK_2013"/>
<dbReference type="AlphaFoldDB" id="A0A0M2NJE0"/>
<evidence type="ECO:0000313" key="3">
    <source>
        <dbReference type="Proteomes" id="UP000034076"/>
    </source>
</evidence>
<dbReference type="SUPFAM" id="SSF51366">
    <property type="entry name" value="Ribulose-phoshate binding barrel"/>
    <property type="match status" value="1"/>
</dbReference>
<evidence type="ECO:0000313" key="2">
    <source>
        <dbReference type="EMBL" id="KKI50547.1"/>
    </source>
</evidence>
<dbReference type="PANTHER" id="PTHR21381">
    <property type="entry name" value="ZGC:162297"/>
    <property type="match status" value="1"/>
</dbReference>
<name>A0A0M2NJE0_9FIRM</name>
<proteinExistence type="inferred from homology"/>
<comment type="caution">
    <text evidence="2">The sequence shown here is derived from an EMBL/GenBank/DDBJ whole genome shotgun (WGS) entry which is preliminary data.</text>
</comment>
<comment type="similarity">
    <text evidence="1">Belongs to the BtpA family.</text>
</comment>
<evidence type="ECO:0000256" key="1">
    <source>
        <dbReference type="ARBA" id="ARBA00006007"/>
    </source>
</evidence>
<dbReference type="OrthoDB" id="9791357at2"/>
<dbReference type="InterPro" id="IPR013785">
    <property type="entry name" value="Aldolase_TIM"/>
</dbReference>